<dbReference type="GeneID" id="91568061"/>
<proteinExistence type="predicted"/>
<keyword evidence="2" id="KW-0732">Signal</keyword>
<evidence type="ECO:0000256" key="1">
    <source>
        <dbReference type="SAM" id="MobiDB-lite"/>
    </source>
</evidence>
<feature type="region of interest" description="Disordered" evidence="1">
    <location>
        <begin position="27"/>
        <end position="214"/>
    </location>
</feature>
<feature type="signal peptide" evidence="2">
    <location>
        <begin position="1"/>
        <end position="28"/>
    </location>
</feature>
<dbReference type="EMBL" id="JAGIOH010000001">
    <property type="protein sequence ID" value="MBP2401733.1"/>
    <property type="molecule type" value="Genomic_DNA"/>
</dbReference>
<evidence type="ECO:0000256" key="2">
    <source>
        <dbReference type="SAM" id="SignalP"/>
    </source>
</evidence>
<evidence type="ECO:0000313" key="4">
    <source>
        <dbReference type="Proteomes" id="UP001519291"/>
    </source>
</evidence>
<evidence type="ECO:0008006" key="5">
    <source>
        <dbReference type="Google" id="ProtNLM"/>
    </source>
</evidence>
<feature type="chain" id="PRO_5046031980" description="Lipoprotein" evidence="2">
    <location>
        <begin position="29"/>
        <end position="224"/>
    </location>
</feature>
<sequence>MHRMPAAAALAAVAMSAAVGCVALSPHAASPASDRSGFSRVTEPRMSPAPARESLGLVGPDGGPEGPDGSRSPSEAASGTPSASGPGQDRDGDADPDRSTEAEARAEDDADARSDARPSSSRAADPDRWDGPGRTEVRSPGAAPPARSAPGREPESAPAPAPREAPPSRHHVEQAPPPPQRSESRPAQQTPPRSGSNVCGLGESYGRWKKDDDASRICRQVYGR</sequence>
<feature type="compositionally biased region" description="Polar residues" evidence="1">
    <location>
        <begin position="185"/>
        <end position="197"/>
    </location>
</feature>
<protein>
    <recommendedName>
        <fullName evidence="5">Lipoprotein</fullName>
    </recommendedName>
</protein>
<dbReference type="Proteomes" id="UP001519291">
    <property type="component" value="Unassembled WGS sequence"/>
</dbReference>
<organism evidence="3 4">
    <name type="scientific">Streptomyces syringium</name>
    <dbReference type="NCBI Taxonomy" id="76729"/>
    <lineage>
        <taxon>Bacteria</taxon>
        <taxon>Bacillati</taxon>
        <taxon>Actinomycetota</taxon>
        <taxon>Actinomycetes</taxon>
        <taxon>Kitasatosporales</taxon>
        <taxon>Streptomycetaceae</taxon>
        <taxon>Streptomyces</taxon>
    </lineage>
</organism>
<feature type="compositionally biased region" description="Low complexity" evidence="1">
    <location>
        <begin position="139"/>
        <end position="149"/>
    </location>
</feature>
<dbReference type="PROSITE" id="PS51257">
    <property type="entry name" value="PROKAR_LIPOPROTEIN"/>
    <property type="match status" value="1"/>
</dbReference>
<dbReference type="RefSeq" id="WP_209514243.1">
    <property type="nucleotide sequence ID" value="NZ_JAGIOH010000001.1"/>
</dbReference>
<feature type="compositionally biased region" description="Basic and acidic residues" evidence="1">
    <location>
        <begin position="124"/>
        <end position="137"/>
    </location>
</feature>
<evidence type="ECO:0000313" key="3">
    <source>
        <dbReference type="EMBL" id="MBP2401733.1"/>
    </source>
</evidence>
<gene>
    <name evidence="3" type="ORF">JO379_001202</name>
</gene>
<feature type="compositionally biased region" description="Basic and acidic residues" evidence="1">
    <location>
        <begin position="88"/>
        <end position="116"/>
    </location>
</feature>
<accession>A0ABS4XYY8</accession>
<reference evidence="3 4" key="1">
    <citation type="submission" date="2021-03" db="EMBL/GenBank/DDBJ databases">
        <title>Sequencing the genomes of 1000 actinobacteria strains.</title>
        <authorList>
            <person name="Klenk H.-P."/>
        </authorList>
    </citation>
    <scope>NUCLEOTIDE SEQUENCE [LARGE SCALE GENOMIC DNA]</scope>
    <source>
        <strain evidence="3 4">DSM 41480</strain>
    </source>
</reference>
<comment type="caution">
    <text evidence="3">The sequence shown here is derived from an EMBL/GenBank/DDBJ whole genome shotgun (WGS) entry which is preliminary data.</text>
</comment>
<keyword evidence="4" id="KW-1185">Reference proteome</keyword>
<name>A0ABS4XYY8_9ACTN</name>